<dbReference type="SUPFAM" id="SSF53756">
    <property type="entry name" value="UDP-Glycosyltransferase/glycogen phosphorylase"/>
    <property type="match status" value="1"/>
</dbReference>
<accession>A0AAU7CLM6</accession>
<dbReference type="GO" id="GO:0017000">
    <property type="term" value="P:antibiotic biosynthetic process"/>
    <property type="evidence" value="ECO:0007669"/>
    <property type="project" value="UniProtKB-ARBA"/>
</dbReference>
<dbReference type="InterPro" id="IPR002213">
    <property type="entry name" value="UDP_glucos_trans"/>
</dbReference>
<dbReference type="CDD" id="cd03784">
    <property type="entry name" value="GT1_Gtf-like"/>
    <property type="match status" value="1"/>
</dbReference>
<reference evidence="1" key="1">
    <citation type="submission" date="2024-05" db="EMBL/GenBank/DDBJ databases">
        <title>Planctomycetes of the genus Singulisphaera possess chitinolytic capabilities.</title>
        <authorList>
            <person name="Ivanova A."/>
        </authorList>
    </citation>
    <scope>NUCLEOTIDE SEQUENCE</scope>
    <source>
        <strain evidence="1">Ch08T</strain>
    </source>
</reference>
<dbReference type="Pfam" id="PF00201">
    <property type="entry name" value="UDPGT"/>
    <property type="match status" value="1"/>
</dbReference>
<protein>
    <submittedName>
        <fullName evidence="1">Glycosyltransferase</fullName>
    </submittedName>
</protein>
<dbReference type="PANTHER" id="PTHR48050">
    <property type="entry name" value="STEROL 3-BETA-GLUCOSYLTRANSFERASE"/>
    <property type="match status" value="1"/>
</dbReference>
<proteinExistence type="predicted"/>
<dbReference type="Gene3D" id="3.40.50.2000">
    <property type="entry name" value="Glycogen Phosphorylase B"/>
    <property type="match status" value="2"/>
</dbReference>
<dbReference type="EMBL" id="CP155447">
    <property type="protein sequence ID" value="XBH06412.1"/>
    <property type="molecule type" value="Genomic_DNA"/>
</dbReference>
<sequence>MATIAICVFPTPSVIMNAIALAKRLRQRGHEVWIISTPDVEEMVRAEEVEFMPVLADLFRSGSFSAELRLLATLSWFAKFREVRRLNRVYRSILNPMLESRDNEIDRAFDRIDPDLVLVYSDVPTLVVIPLIALRRGLNCTYVTPLFHSFRGPASPPLPVGLVPRPSFWNRWAVRWAWTRYLLRRNTFRHIDIALGLDADLPRLVRKLAPEKGEAGWPVRWDCFLAPKLSLPEFFLAPRELEFDFEPRAGSHWLGWCFDEGRAEPTIMAEQIDPSRPLIYCAMGTLFHSFVPAPRRVAFFQAVLDALRARPHLQLALATGNASEYETLEVNAPGALVRERFPQLQMLKRARIMISHCGLHSLMECSSQGVPMIAFPLGFDQPGNAARVVYHGLGLRGDFRRATAESIGRLIDEALADEAMSRRCVAMAARAGNRGAYESEMSALEALART</sequence>
<gene>
    <name evidence="1" type="ORF">V5E97_10335</name>
</gene>
<dbReference type="RefSeq" id="WP_406699263.1">
    <property type="nucleotide sequence ID" value="NZ_CP155447.1"/>
</dbReference>
<name>A0AAU7CLM6_9BACT</name>
<dbReference type="AlphaFoldDB" id="A0AAU7CLM6"/>
<dbReference type="GO" id="GO:0008194">
    <property type="term" value="F:UDP-glycosyltransferase activity"/>
    <property type="evidence" value="ECO:0007669"/>
    <property type="project" value="InterPro"/>
</dbReference>
<dbReference type="PANTHER" id="PTHR48050:SF13">
    <property type="entry name" value="STEROL 3-BETA-GLUCOSYLTRANSFERASE UGT80A2"/>
    <property type="match status" value="1"/>
</dbReference>
<dbReference type="InterPro" id="IPR050426">
    <property type="entry name" value="Glycosyltransferase_28"/>
</dbReference>
<organism evidence="1">
    <name type="scientific">Singulisphaera sp. Ch08</name>
    <dbReference type="NCBI Taxonomy" id="3120278"/>
    <lineage>
        <taxon>Bacteria</taxon>
        <taxon>Pseudomonadati</taxon>
        <taxon>Planctomycetota</taxon>
        <taxon>Planctomycetia</taxon>
        <taxon>Isosphaerales</taxon>
        <taxon>Isosphaeraceae</taxon>
        <taxon>Singulisphaera</taxon>
    </lineage>
</organism>
<evidence type="ECO:0000313" key="1">
    <source>
        <dbReference type="EMBL" id="XBH06412.1"/>
    </source>
</evidence>